<evidence type="ECO:0000313" key="4">
    <source>
        <dbReference type="Proteomes" id="UP000674179"/>
    </source>
</evidence>
<dbReference type="InterPro" id="IPR006626">
    <property type="entry name" value="PbH1"/>
</dbReference>
<dbReference type="EMBL" id="JAFHKP010000001">
    <property type="protein sequence ID" value="KAG5487375.1"/>
    <property type="molecule type" value="Genomic_DNA"/>
</dbReference>
<feature type="compositionally biased region" description="Pro residues" evidence="1">
    <location>
        <begin position="514"/>
        <end position="523"/>
    </location>
</feature>
<dbReference type="OrthoDB" id="164285at2759"/>
<evidence type="ECO:0000256" key="1">
    <source>
        <dbReference type="SAM" id="MobiDB-lite"/>
    </source>
</evidence>
<dbReference type="InterPro" id="IPR012334">
    <property type="entry name" value="Pectin_lyas_fold"/>
</dbReference>
<comment type="caution">
    <text evidence="3">The sequence shown here is derived from an EMBL/GenBank/DDBJ whole genome shotgun (WGS) entry which is preliminary data.</text>
</comment>
<gene>
    <name evidence="3" type="ORF">CUR178_08461</name>
</gene>
<dbReference type="Proteomes" id="UP000674179">
    <property type="component" value="Chromosome 1"/>
</dbReference>
<dbReference type="SMART" id="SM00710">
    <property type="entry name" value="PbH1"/>
    <property type="match status" value="4"/>
</dbReference>
<dbReference type="GeneID" id="94175598"/>
<dbReference type="InterPro" id="IPR039448">
    <property type="entry name" value="Beta_helix"/>
</dbReference>
<organism evidence="3 4">
    <name type="scientific">Leishmania enriettii</name>
    <dbReference type="NCBI Taxonomy" id="5663"/>
    <lineage>
        <taxon>Eukaryota</taxon>
        <taxon>Discoba</taxon>
        <taxon>Euglenozoa</taxon>
        <taxon>Kinetoplastea</taxon>
        <taxon>Metakinetoplastina</taxon>
        <taxon>Trypanosomatida</taxon>
        <taxon>Trypanosomatidae</taxon>
        <taxon>Leishmaniinae</taxon>
        <taxon>Leishmania</taxon>
    </lineage>
</organism>
<sequence>MDVREELAQLYCTYNPRRLKDIDEVLARFKGRERAMVAALREKYARNGASTNSSFLGSAPMPRATESSRQTAACEAAASASVGEAHSSASVLPPPLFRNAGASLSEDATGDPASAVAFGTPMTPSCSSSAAIQRATAFTALAPAAAVPAERHLQRREMAQLIDQMCSVDVGRLADRVAMVAAAAPSQPSRTPRLQWRQSGEMSALEAYVDGNGSRYSCTDNKELAELLRHTAVFLNFFSRCARRFLLLAEEEEERLAGAALATSRGASLSSAPPRSRELQTDVKAPQRCLHQRFHGTCGSKDNAEQIRSDSSRPSHDNGHHEYGYRGDRSGNGDGDKRAGCGNDNRASSSRKSRAEHQVAIESGLKHSAAPSTRPSPATAPAHSRDVGRADTAAFGHRRSSCVRCIRQPPLPSTACPRSSTALMPLPTTGRDEDRMTSVGGRRGGSSSPTYRTTTVSPLTSPNSGLSEGSPRTPSPPRLIGEGGQPRAATAAATVRAHVGQRSPSAPLDSSPFATPPRPPTSPPRHGGALVLRSPPSQLRLARRQVYTWTPSSQPNRYAEACAALESGDCVVLQPGVYYEELLLDNCGHVEVTSAYPGAAVVLRPSSDLVPALRIRGARSQVELKGIVIVQGEGVETVRARGATAGMGTTASAAPALSFSAAPAMPLLSVSDGASLQATACHFYGGAGGGVVINGAHTRATLDLCLVSLCGFAGIYVHNYASVEVRQSRVKKCEAGLRVLQSSFHVHESTLEDNKTDGVVVYEGSRGVLEGSSVMNNGGNGLFLEGGAGEEVQVIASTIELNALYGVQRLRGSILHIRSSYIRDNGLLPINDEGD</sequence>
<feature type="compositionally biased region" description="Low complexity" evidence="1">
    <location>
        <begin position="437"/>
        <end position="455"/>
    </location>
</feature>
<feature type="region of interest" description="Disordered" evidence="1">
    <location>
        <begin position="413"/>
        <end position="535"/>
    </location>
</feature>
<dbReference type="Gene3D" id="2.160.20.10">
    <property type="entry name" value="Single-stranded right-handed beta-helix, Pectin lyase-like"/>
    <property type="match status" value="1"/>
</dbReference>
<reference evidence="3 4" key="1">
    <citation type="submission" date="2021-02" db="EMBL/GenBank/DDBJ databases">
        <title>Leishmania (Mundinia) enrietti genome sequencing and assembly.</title>
        <authorList>
            <person name="Almutairi H."/>
            <person name="Gatherer D."/>
        </authorList>
    </citation>
    <scope>NUCLEOTIDE SEQUENCE [LARGE SCALE GENOMIC DNA]</scope>
    <source>
        <strain evidence="3">CUR178</strain>
    </source>
</reference>
<name>A0A836I2X2_LEIEN</name>
<feature type="compositionally biased region" description="Low complexity" evidence="1">
    <location>
        <begin position="367"/>
        <end position="382"/>
    </location>
</feature>
<dbReference type="RefSeq" id="XP_067696191.1">
    <property type="nucleotide sequence ID" value="XM_067840088.1"/>
</dbReference>
<dbReference type="KEGG" id="lenr:94175598"/>
<feature type="compositionally biased region" description="Polar residues" evidence="1">
    <location>
        <begin position="456"/>
        <end position="472"/>
    </location>
</feature>
<dbReference type="SUPFAM" id="SSF51126">
    <property type="entry name" value="Pectin lyase-like"/>
    <property type="match status" value="1"/>
</dbReference>
<feature type="region of interest" description="Disordered" evidence="1">
    <location>
        <begin position="262"/>
        <end position="387"/>
    </location>
</feature>
<dbReference type="InterPro" id="IPR011050">
    <property type="entry name" value="Pectin_lyase_fold/virulence"/>
</dbReference>
<feature type="compositionally biased region" description="Basic and acidic residues" evidence="1">
    <location>
        <begin position="302"/>
        <end position="339"/>
    </location>
</feature>
<feature type="domain" description="Right handed beta helix" evidence="2">
    <location>
        <begin position="672"/>
        <end position="817"/>
    </location>
</feature>
<feature type="region of interest" description="Disordered" evidence="1">
    <location>
        <begin position="51"/>
        <end position="72"/>
    </location>
</feature>
<dbReference type="AlphaFoldDB" id="A0A836I2X2"/>
<protein>
    <recommendedName>
        <fullName evidence="2">Right handed beta helix domain-containing protein</fullName>
    </recommendedName>
</protein>
<proteinExistence type="predicted"/>
<accession>A0A836I2X2</accession>
<evidence type="ECO:0000313" key="3">
    <source>
        <dbReference type="EMBL" id="KAG5487375.1"/>
    </source>
</evidence>
<feature type="compositionally biased region" description="Low complexity" evidence="1">
    <location>
        <begin position="487"/>
        <end position="497"/>
    </location>
</feature>
<evidence type="ECO:0000259" key="2">
    <source>
        <dbReference type="Pfam" id="PF13229"/>
    </source>
</evidence>
<dbReference type="Pfam" id="PF13229">
    <property type="entry name" value="Beta_helix"/>
    <property type="match status" value="1"/>
</dbReference>
<keyword evidence="4" id="KW-1185">Reference proteome</keyword>